<dbReference type="SMART" id="SM00965">
    <property type="entry name" value="STN"/>
    <property type="match status" value="1"/>
</dbReference>
<evidence type="ECO:0000256" key="2">
    <source>
        <dbReference type="ARBA" id="ARBA00022448"/>
    </source>
</evidence>
<evidence type="ECO:0000313" key="9">
    <source>
        <dbReference type="EMBL" id="TJY68662.1"/>
    </source>
</evidence>
<evidence type="ECO:0000256" key="5">
    <source>
        <dbReference type="ARBA" id="ARBA00023136"/>
    </source>
</evidence>
<keyword evidence="6 7" id="KW-0998">Cell outer membrane</keyword>
<sequence>MYTKYIRKPGMPEGICRKTLLIMRLTSMIFLAFLMQVPVVGFAQKITLSEKNASLVRIFSKIKSQIGYDFVADGSVLKAAKPVNLQVKNMELQEVLEVIFKNQPLAFEIQNNMVVVRKKENTLTQHLTITIHNVDIRGLVMNERGEPMAGASVSVRGSNQVTKTASDGSFGLRNLTGRETLITTFIGYKSDTLTLNGQNSVVIAMKPLVAALEDVSIVSTGYQDLNRDRATGSFGIITAKEIAQFPTISILERLQGLVPGVNISTKTTAGKSRNGTINIRGVSTIVGNYTQVSVEPLLVVDGFPSQISIENGALDLLNADDIQQVTFLKDAAAASIWGIQAANGVIVITTKRGKQNAAPSLNFSTTYSTGAKPRTDYGPMMSVADYIDLEKDMINKNYVEDLTQSAYISGNLTQAQAIIFKNKRGEISEAQMNAELAALAQYDNADQISEYLLQRQATKQYNLSLSGGGVNSSYYMSGSYNTDDRIYKGNKNKGYSFNLSTTSNLLKGRVAINTSLIYGNTTDKTNPAAALGMSMSPFGLRPYDLLVNSDGSTMYYDVFTIPSRARSLESQGYLPFRYSALDELNYNNTINTGNNLGLNVDVRTKITSWLNFSVSGNLGRNFTERENYQEPDSYEARIMINRATTINSAGQLVYGLPIGGKLITNNGSTKSYNLRGQLNINKNWNNKHELNAVLGNEIREVFNKTSGENRYGYNKEINSFTPVNPNGSYLDITGNRPAIGATSSPVVERTTRALSYYSTASYTYDSKYTVSASARFDDLNLLGVERRKRAIPLWSGGLSWNMKKESFLKDVEWLSAISGRFTYGFTGNAPQGYAPVTVIDLQGTDGYSLLPSAYIKTPAREDLAWEKTKMLNYGLDFSLFDSRISGTFEYYKKHTKDIFYELPINGTYGFSRTLFNAATLDGEGVDLGFSFAVVRSKQVTWNNTINLSYNTNVIHDERFKLPIANMLADGEERLYDGYPTDYLFTYKFAGLDEKGETLIEDPKEPGKLYTTWDFPFYDVKSYSGRTASPWYGAYNTNVTYKRFDLGLQFQYQLGGVFLRPSVAETGFYLSRAGDLAQRWRKPGDELTTNVPGITSDYSQGFNYGTSVERYSNSDLLVRSRSNVKLNQVRLSYSVPQPVAAKMGIRALSLSVVCRNLGMIWAKNKEKIDPDYLFNVSNTYQLAPVRNYSFQLNLSL</sequence>
<keyword evidence="3 7" id="KW-1134">Transmembrane beta strand</keyword>
<comment type="similarity">
    <text evidence="7">Belongs to the TonB-dependent receptor family.</text>
</comment>
<proteinExistence type="inferred from homology"/>
<dbReference type="Gene3D" id="2.170.130.10">
    <property type="entry name" value="TonB-dependent receptor, plug domain"/>
    <property type="match status" value="1"/>
</dbReference>
<keyword evidence="2 7" id="KW-0813">Transport</keyword>
<dbReference type="InterPro" id="IPR037066">
    <property type="entry name" value="Plug_dom_sf"/>
</dbReference>
<evidence type="ECO:0000256" key="7">
    <source>
        <dbReference type="PROSITE-ProRule" id="PRU01360"/>
    </source>
</evidence>
<comment type="subcellular location">
    <subcellularLocation>
        <location evidence="1 7">Cell outer membrane</location>
        <topology evidence="1 7">Multi-pass membrane protein</topology>
    </subcellularLocation>
</comment>
<dbReference type="SUPFAM" id="SSF49464">
    <property type="entry name" value="Carboxypeptidase regulatory domain-like"/>
    <property type="match status" value="1"/>
</dbReference>
<name>A0A4U0HDD6_9SPHI</name>
<evidence type="ECO:0000256" key="3">
    <source>
        <dbReference type="ARBA" id="ARBA00022452"/>
    </source>
</evidence>
<dbReference type="InterPro" id="IPR008969">
    <property type="entry name" value="CarboxyPept-like_regulatory"/>
</dbReference>
<reference evidence="9 10" key="1">
    <citation type="submission" date="2019-04" db="EMBL/GenBank/DDBJ databases">
        <title>Sphingobacterium olei sp. nov., isolated from oil-contaminated soil.</title>
        <authorList>
            <person name="Liu B."/>
        </authorList>
    </citation>
    <scope>NUCLEOTIDE SEQUENCE [LARGE SCALE GENOMIC DNA]</scope>
    <source>
        <strain evidence="9 10">Y3L14</strain>
    </source>
</reference>
<dbReference type="GO" id="GO:0009279">
    <property type="term" value="C:cell outer membrane"/>
    <property type="evidence" value="ECO:0007669"/>
    <property type="project" value="UniProtKB-SubCell"/>
</dbReference>
<dbReference type="Pfam" id="PF07715">
    <property type="entry name" value="Plug"/>
    <property type="match status" value="1"/>
</dbReference>
<dbReference type="Gene3D" id="2.40.170.20">
    <property type="entry name" value="TonB-dependent receptor, beta-barrel domain"/>
    <property type="match status" value="1"/>
</dbReference>
<dbReference type="InterPro" id="IPR012910">
    <property type="entry name" value="Plug_dom"/>
</dbReference>
<dbReference type="Gene3D" id="2.60.40.1120">
    <property type="entry name" value="Carboxypeptidase-like, regulatory domain"/>
    <property type="match status" value="1"/>
</dbReference>
<dbReference type="InterPro" id="IPR023997">
    <property type="entry name" value="TonB-dep_OMP_SusC/RagA_CS"/>
</dbReference>
<evidence type="ECO:0000256" key="6">
    <source>
        <dbReference type="ARBA" id="ARBA00023237"/>
    </source>
</evidence>
<gene>
    <name evidence="9" type="ORF">FAZ19_05235</name>
</gene>
<evidence type="ECO:0000313" key="10">
    <source>
        <dbReference type="Proteomes" id="UP000309872"/>
    </source>
</evidence>
<dbReference type="OrthoDB" id="9768177at2"/>
<keyword evidence="5 7" id="KW-0472">Membrane</keyword>
<dbReference type="NCBIfam" id="TIGR04056">
    <property type="entry name" value="OMP_RagA_SusC"/>
    <property type="match status" value="1"/>
</dbReference>
<dbReference type="Pfam" id="PF13715">
    <property type="entry name" value="CarbopepD_reg_2"/>
    <property type="match status" value="1"/>
</dbReference>
<evidence type="ECO:0000259" key="8">
    <source>
        <dbReference type="SMART" id="SM00965"/>
    </source>
</evidence>
<accession>A0A4U0HDD6</accession>
<dbReference type="InterPro" id="IPR023996">
    <property type="entry name" value="TonB-dep_OMP_SusC/RagA"/>
</dbReference>
<keyword evidence="10" id="KW-1185">Reference proteome</keyword>
<dbReference type="InterPro" id="IPR036942">
    <property type="entry name" value="Beta-barrel_TonB_sf"/>
</dbReference>
<keyword evidence="4 7" id="KW-0812">Transmembrane</keyword>
<evidence type="ECO:0000256" key="4">
    <source>
        <dbReference type="ARBA" id="ARBA00022692"/>
    </source>
</evidence>
<protein>
    <submittedName>
        <fullName evidence="9">SusC/RagA family TonB-linked outer membrane protein</fullName>
    </submittedName>
</protein>
<dbReference type="Proteomes" id="UP000309872">
    <property type="component" value="Unassembled WGS sequence"/>
</dbReference>
<dbReference type="PROSITE" id="PS52016">
    <property type="entry name" value="TONB_DEPENDENT_REC_3"/>
    <property type="match status" value="1"/>
</dbReference>
<evidence type="ECO:0000256" key="1">
    <source>
        <dbReference type="ARBA" id="ARBA00004571"/>
    </source>
</evidence>
<feature type="domain" description="Secretin/TonB short N-terminal" evidence="8">
    <location>
        <begin position="68"/>
        <end position="119"/>
    </location>
</feature>
<comment type="caution">
    <text evidence="9">The sequence shown here is derived from an EMBL/GenBank/DDBJ whole genome shotgun (WGS) entry which is preliminary data.</text>
</comment>
<dbReference type="AlphaFoldDB" id="A0A4U0HDD6"/>
<organism evidence="9 10">
    <name type="scientific">Sphingobacterium alkalisoli</name>
    <dbReference type="NCBI Taxonomy" id="1874115"/>
    <lineage>
        <taxon>Bacteria</taxon>
        <taxon>Pseudomonadati</taxon>
        <taxon>Bacteroidota</taxon>
        <taxon>Sphingobacteriia</taxon>
        <taxon>Sphingobacteriales</taxon>
        <taxon>Sphingobacteriaceae</taxon>
        <taxon>Sphingobacterium</taxon>
    </lineage>
</organism>
<dbReference type="SUPFAM" id="SSF56935">
    <property type="entry name" value="Porins"/>
    <property type="match status" value="1"/>
</dbReference>
<dbReference type="Pfam" id="PF07660">
    <property type="entry name" value="STN"/>
    <property type="match status" value="1"/>
</dbReference>
<dbReference type="InterPro" id="IPR011662">
    <property type="entry name" value="Secretin/TonB_short_N"/>
</dbReference>
<dbReference type="EMBL" id="SUKA01000001">
    <property type="protein sequence ID" value="TJY68662.1"/>
    <property type="molecule type" value="Genomic_DNA"/>
</dbReference>
<dbReference type="InterPro" id="IPR039426">
    <property type="entry name" value="TonB-dep_rcpt-like"/>
</dbReference>
<dbReference type="NCBIfam" id="TIGR04057">
    <property type="entry name" value="SusC_RagA_signa"/>
    <property type="match status" value="1"/>
</dbReference>